<organism evidence="1 2">
    <name type="scientific">Holotrichia oblita</name>
    <name type="common">Chafer beetle</name>
    <dbReference type="NCBI Taxonomy" id="644536"/>
    <lineage>
        <taxon>Eukaryota</taxon>
        <taxon>Metazoa</taxon>
        <taxon>Ecdysozoa</taxon>
        <taxon>Arthropoda</taxon>
        <taxon>Hexapoda</taxon>
        <taxon>Insecta</taxon>
        <taxon>Pterygota</taxon>
        <taxon>Neoptera</taxon>
        <taxon>Endopterygota</taxon>
        <taxon>Coleoptera</taxon>
        <taxon>Polyphaga</taxon>
        <taxon>Scarabaeiformia</taxon>
        <taxon>Scarabaeidae</taxon>
        <taxon>Melolonthinae</taxon>
        <taxon>Holotrichia</taxon>
    </lineage>
</organism>
<dbReference type="Proteomes" id="UP001056778">
    <property type="component" value="Chromosome 1"/>
</dbReference>
<reference evidence="1" key="1">
    <citation type="submission" date="2022-04" db="EMBL/GenBank/DDBJ databases">
        <title>Chromosome-scale genome assembly of Holotrichia oblita Faldermann.</title>
        <authorList>
            <person name="Rongchong L."/>
        </authorList>
    </citation>
    <scope>NUCLEOTIDE SEQUENCE</scope>
    <source>
        <strain evidence="1">81SQS9</strain>
    </source>
</reference>
<sequence length="456" mass="52898">MKQAISAVKCGASVSWASKEYKIPRITLLYKVKGKYDVECRMGPETTLTWDEEKLLVKWLLTIASLGFPATKLQLLDSVQLLVEKLNRANKFKNNRPGNKWYKSFLKRHPELSERVTQNLTKGRSEVTEQKLRGWFDEIQQYFTSKNLEDVFEDPRRVYNCDETAFFLAPKEIIKSGFKTCGLFPLNPDSVPYQKYFKLKQIATDIGKVMQPISRKYLQVLEERIGIQKITEFKAAGDMWQGDVGDTSLFTLWRQFSSEVDTSSDMLGAQTELASSNINNSEIIDRRIPDVLKTPDRIQPVSDTHEDVQPILLDKTIPSPFKSTLFWPKLSTPQGRRFKEKIPSVATSEQWRAYYKGKQDERQTKDKEKQEPSKRNTKAYESSSDSSIDYVLESEGEGDNWDTFSNSQEEDFEINVNDYVVVKYEDQYYPGKLPSYPRTVKHSFLIYRECYGSRYC</sequence>
<name>A0ACB9TSU3_HOLOL</name>
<evidence type="ECO:0000313" key="2">
    <source>
        <dbReference type="Proteomes" id="UP001056778"/>
    </source>
</evidence>
<accession>A0ACB9TSU3</accession>
<evidence type="ECO:0000313" key="1">
    <source>
        <dbReference type="EMBL" id="KAI4469802.1"/>
    </source>
</evidence>
<comment type="caution">
    <text evidence="1">The sequence shown here is derived from an EMBL/GenBank/DDBJ whole genome shotgun (WGS) entry which is preliminary data.</text>
</comment>
<keyword evidence="1" id="KW-0238">DNA-binding</keyword>
<keyword evidence="2" id="KW-1185">Reference proteome</keyword>
<protein>
    <submittedName>
        <fullName evidence="1">Tc5 transposase dna-binding domain</fullName>
    </submittedName>
</protein>
<proteinExistence type="predicted"/>
<gene>
    <name evidence="1" type="ORF">MML48_1g17572</name>
</gene>
<dbReference type="EMBL" id="CM043015">
    <property type="protein sequence ID" value="KAI4469802.1"/>
    <property type="molecule type" value="Genomic_DNA"/>
</dbReference>